<organism evidence="2 3">
    <name type="scientific">Clostridium sartagoforme</name>
    <dbReference type="NCBI Taxonomy" id="84031"/>
    <lineage>
        <taxon>Bacteria</taxon>
        <taxon>Bacillati</taxon>
        <taxon>Bacillota</taxon>
        <taxon>Clostridia</taxon>
        <taxon>Eubacteriales</taxon>
        <taxon>Clostridiaceae</taxon>
        <taxon>Clostridium</taxon>
    </lineage>
</organism>
<dbReference type="SUPFAM" id="SSF55174">
    <property type="entry name" value="Alpha-L RNA-binding motif"/>
    <property type="match status" value="1"/>
</dbReference>
<dbReference type="InterPro" id="IPR014330">
    <property type="entry name" value="RNA-bd_S4-rel_YaaA"/>
</dbReference>
<dbReference type="NCBIfam" id="TIGR02988">
    <property type="entry name" value="YaaA_near_RecF"/>
    <property type="match status" value="1"/>
</dbReference>
<dbReference type="InterPro" id="IPR036986">
    <property type="entry name" value="S4_RNA-bd_sf"/>
</dbReference>
<proteinExistence type="predicted"/>
<dbReference type="AlphaFoldDB" id="A0A4V3RKJ0"/>
<dbReference type="OrthoDB" id="9811532at2"/>
<sequence length="68" mass="7700">MNEVKISTEFIKLDSFLKWCGAASLGSEAKIYILDEMVKVNGEICTQRGKKIRQGDVVEFNGEKYKVI</sequence>
<protein>
    <submittedName>
        <fullName evidence="2">S4 domain-containing protein YaaA</fullName>
    </submittedName>
</protein>
<accession>A0A4V3RKJ0</accession>
<name>A0A4V3RKJ0_9CLOT</name>
<dbReference type="EMBL" id="SRYR01000017">
    <property type="protein sequence ID" value="TGY40050.1"/>
    <property type="molecule type" value="Genomic_DNA"/>
</dbReference>
<reference evidence="2 3" key="1">
    <citation type="submission" date="2019-04" db="EMBL/GenBank/DDBJ databases">
        <title>Microbes associate with the intestines of laboratory mice.</title>
        <authorList>
            <person name="Navarre W."/>
            <person name="Wong E."/>
            <person name="Huang K."/>
            <person name="Tropini C."/>
            <person name="Ng K."/>
            <person name="Yu B."/>
        </authorList>
    </citation>
    <scope>NUCLEOTIDE SEQUENCE [LARGE SCALE GENOMIC DNA]</scope>
    <source>
        <strain evidence="2 3">NM50_B9-20</strain>
    </source>
</reference>
<evidence type="ECO:0000313" key="2">
    <source>
        <dbReference type="EMBL" id="TGY40050.1"/>
    </source>
</evidence>
<dbReference type="CDD" id="cd00165">
    <property type="entry name" value="S4"/>
    <property type="match status" value="1"/>
</dbReference>
<dbReference type="PROSITE" id="PS50889">
    <property type="entry name" value="S4"/>
    <property type="match status" value="1"/>
</dbReference>
<dbReference type="RefSeq" id="WP_136008250.1">
    <property type="nucleotide sequence ID" value="NZ_SRYR01000017.1"/>
</dbReference>
<evidence type="ECO:0000256" key="1">
    <source>
        <dbReference type="PROSITE-ProRule" id="PRU00182"/>
    </source>
</evidence>
<dbReference type="GO" id="GO:0003723">
    <property type="term" value="F:RNA binding"/>
    <property type="evidence" value="ECO:0007669"/>
    <property type="project" value="UniProtKB-KW"/>
</dbReference>
<comment type="caution">
    <text evidence="2">The sequence shown here is derived from an EMBL/GenBank/DDBJ whole genome shotgun (WGS) entry which is preliminary data.</text>
</comment>
<gene>
    <name evidence="2" type="primary">yaaA</name>
    <name evidence="2" type="ORF">E5347_15935</name>
</gene>
<dbReference type="Pfam" id="PF13275">
    <property type="entry name" value="S4_2"/>
    <property type="match status" value="1"/>
</dbReference>
<evidence type="ECO:0000313" key="3">
    <source>
        <dbReference type="Proteomes" id="UP000306888"/>
    </source>
</evidence>
<dbReference type="Gene3D" id="3.10.290.10">
    <property type="entry name" value="RNA-binding S4 domain"/>
    <property type="match status" value="1"/>
</dbReference>
<keyword evidence="1" id="KW-0694">RNA-binding</keyword>
<keyword evidence="3" id="KW-1185">Reference proteome</keyword>
<dbReference type="Proteomes" id="UP000306888">
    <property type="component" value="Unassembled WGS sequence"/>
</dbReference>